<keyword evidence="2" id="KW-1185">Reference proteome</keyword>
<proteinExistence type="predicted"/>
<name>A0A392T156_9FABA</name>
<reference evidence="1 2" key="1">
    <citation type="journal article" date="2018" name="Front. Plant Sci.">
        <title>Red Clover (Trifolium pratense) and Zigzag Clover (T. medium) - A Picture of Genomic Similarities and Differences.</title>
        <authorList>
            <person name="Dluhosova J."/>
            <person name="Istvanek J."/>
            <person name="Nedelnik J."/>
            <person name="Repkova J."/>
        </authorList>
    </citation>
    <scope>NUCLEOTIDE SEQUENCE [LARGE SCALE GENOMIC DNA]</scope>
    <source>
        <strain evidence="2">cv. 10/8</strain>
        <tissue evidence="1">Leaf</tissue>
    </source>
</reference>
<organism evidence="1 2">
    <name type="scientific">Trifolium medium</name>
    <dbReference type="NCBI Taxonomy" id="97028"/>
    <lineage>
        <taxon>Eukaryota</taxon>
        <taxon>Viridiplantae</taxon>
        <taxon>Streptophyta</taxon>
        <taxon>Embryophyta</taxon>
        <taxon>Tracheophyta</taxon>
        <taxon>Spermatophyta</taxon>
        <taxon>Magnoliopsida</taxon>
        <taxon>eudicotyledons</taxon>
        <taxon>Gunneridae</taxon>
        <taxon>Pentapetalae</taxon>
        <taxon>rosids</taxon>
        <taxon>fabids</taxon>
        <taxon>Fabales</taxon>
        <taxon>Fabaceae</taxon>
        <taxon>Papilionoideae</taxon>
        <taxon>50 kb inversion clade</taxon>
        <taxon>NPAAA clade</taxon>
        <taxon>Hologalegina</taxon>
        <taxon>IRL clade</taxon>
        <taxon>Trifolieae</taxon>
        <taxon>Trifolium</taxon>
    </lineage>
</organism>
<dbReference type="AlphaFoldDB" id="A0A392T156"/>
<evidence type="ECO:0000313" key="2">
    <source>
        <dbReference type="Proteomes" id="UP000265520"/>
    </source>
</evidence>
<dbReference type="EMBL" id="LXQA010475802">
    <property type="protein sequence ID" value="MCI54214.1"/>
    <property type="molecule type" value="Genomic_DNA"/>
</dbReference>
<accession>A0A392T156</accession>
<protein>
    <submittedName>
        <fullName evidence="1">Uncharacterized protein</fullName>
    </submittedName>
</protein>
<evidence type="ECO:0000313" key="1">
    <source>
        <dbReference type="EMBL" id="MCI54214.1"/>
    </source>
</evidence>
<comment type="caution">
    <text evidence="1">The sequence shown here is derived from an EMBL/GenBank/DDBJ whole genome shotgun (WGS) entry which is preliminary data.</text>
</comment>
<sequence>MEEEEGLVERVLDLEERAAASAAAASAAINWLNMSSSQSSSIIPSLSFIIVFFDVLRHSATT</sequence>
<dbReference type="Proteomes" id="UP000265520">
    <property type="component" value="Unassembled WGS sequence"/>
</dbReference>